<evidence type="ECO:0000313" key="2">
    <source>
        <dbReference type="Proteomes" id="UP000789366"/>
    </source>
</evidence>
<gene>
    <name evidence="1" type="ORF">SPELUC_LOCUS7329</name>
</gene>
<name>A0ACA9MPU5_9GLOM</name>
<reference evidence="1" key="1">
    <citation type="submission" date="2021-06" db="EMBL/GenBank/DDBJ databases">
        <authorList>
            <person name="Kallberg Y."/>
            <person name="Tangrot J."/>
            <person name="Rosling A."/>
        </authorList>
    </citation>
    <scope>NUCLEOTIDE SEQUENCE</scope>
    <source>
        <strain evidence="1">28 12/20/2015</strain>
    </source>
</reference>
<evidence type="ECO:0000313" key="1">
    <source>
        <dbReference type="EMBL" id="CAG8606427.1"/>
    </source>
</evidence>
<sequence length="259" mass="29543">MSTTGLVYDEPIKKKRENIKNLSFIEEKYLDQPHIRVAIHKNSKEPVLENWVTHPENRTINKLLKIGNYGVRTGTKLGEYYFCALDIDKKGEQFHFSQISYVRTSKGCHYYLLLKKLPEDVPLFYQGEKIGRVMSSGKQVVGSGSIHSSGIIYQFVERGEVFLKFEDEEELADYLNGYGIKNPYLATEYISDSVVGEKRIHPTQKNLQIIKDIIASHTNHADLVLDPFMGSGTTAVACRELGRNFIGSELDNEYFQNPP</sequence>
<proteinExistence type="predicted"/>
<organism evidence="1 2">
    <name type="scientific">Cetraspora pellucida</name>
    <dbReference type="NCBI Taxonomy" id="1433469"/>
    <lineage>
        <taxon>Eukaryota</taxon>
        <taxon>Fungi</taxon>
        <taxon>Fungi incertae sedis</taxon>
        <taxon>Mucoromycota</taxon>
        <taxon>Glomeromycotina</taxon>
        <taxon>Glomeromycetes</taxon>
        <taxon>Diversisporales</taxon>
        <taxon>Gigasporaceae</taxon>
        <taxon>Cetraspora</taxon>
    </lineage>
</organism>
<protein>
    <submittedName>
        <fullName evidence="1">16621_t:CDS:1</fullName>
    </submittedName>
</protein>
<comment type="caution">
    <text evidence="1">The sequence shown here is derived from an EMBL/GenBank/DDBJ whole genome shotgun (WGS) entry which is preliminary data.</text>
</comment>
<accession>A0ACA9MPU5</accession>
<dbReference type="Proteomes" id="UP000789366">
    <property type="component" value="Unassembled WGS sequence"/>
</dbReference>
<dbReference type="EMBL" id="CAJVPW010009539">
    <property type="protein sequence ID" value="CAG8606427.1"/>
    <property type="molecule type" value="Genomic_DNA"/>
</dbReference>
<keyword evidence="2" id="KW-1185">Reference proteome</keyword>